<organism evidence="1">
    <name type="scientific">Arion vulgaris</name>
    <dbReference type="NCBI Taxonomy" id="1028688"/>
    <lineage>
        <taxon>Eukaryota</taxon>
        <taxon>Metazoa</taxon>
        <taxon>Spiralia</taxon>
        <taxon>Lophotrochozoa</taxon>
        <taxon>Mollusca</taxon>
        <taxon>Gastropoda</taxon>
        <taxon>Heterobranchia</taxon>
        <taxon>Euthyneura</taxon>
        <taxon>Panpulmonata</taxon>
        <taxon>Eupulmonata</taxon>
        <taxon>Stylommatophora</taxon>
        <taxon>Helicina</taxon>
        <taxon>Arionoidea</taxon>
        <taxon>Arionidae</taxon>
        <taxon>Arion</taxon>
    </lineage>
</organism>
<name>A0A0B7BYY8_9EUPU</name>
<gene>
    <name evidence="1" type="primary">ORF215645</name>
</gene>
<dbReference type="AlphaFoldDB" id="A0A0B7BYY8"/>
<reference evidence="1" key="1">
    <citation type="submission" date="2014-12" db="EMBL/GenBank/DDBJ databases">
        <title>Insight into the proteome of Arion vulgaris.</title>
        <authorList>
            <person name="Aradska J."/>
            <person name="Bulat T."/>
            <person name="Smidak R."/>
            <person name="Sarate P."/>
            <person name="Gangsoo J."/>
            <person name="Sialana F."/>
            <person name="Bilban M."/>
            <person name="Lubec G."/>
        </authorList>
    </citation>
    <scope>NUCLEOTIDE SEQUENCE</scope>
    <source>
        <tissue evidence="1">Skin</tissue>
    </source>
</reference>
<accession>A0A0B7BYY8</accession>
<evidence type="ECO:0000313" key="1">
    <source>
        <dbReference type="EMBL" id="CEK97390.1"/>
    </source>
</evidence>
<sequence>MPSLTHATFLSKFPHMQLRYAINCHVLISQPVSKQLLCIQLICNIPTIRFFFLYMPV</sequence>
<proteinExistence type="predicted"/>
<protein>
    <submittedName>
        <fullName evidence="1">Uncharacterized protein</fullName>
    </submittedName>
</protein>
<dbReference type="EMBL" id="HACG01050525">
    <property type="protein sequence ID" value="CEK97390.1"/>
    <property type="molecule type" value="Transcribed_RNA"/>
</dbReference>
<feature type="non-terminal residue" evidence="1">
    <location>
        <position position="57"/>
    </location>
</feature>